<dbReference type="Proteomes" id="UP000738431">
    <property type="component" value="Chromosome"/>
</dbReference>
<name>A0ABZ1CBA0_9BACT</name>
<dbReference type="InterPro" id="IPR008929">
    <property type="entry name" value="Chondroitin_lyas"/>
</dbReference>
<keyword evidence="2" id="KW-1185">Reference proteome</keyword>
<evidence type="ECO:0000313" key="1">
    <source>
        <dbReference type="EMBL" id="WRQ87849.1"/>
    </source>
</evidence>
<dbReference type="EMBL" id="CP139781">
    <property type="protein sequence ID" value="WRQ87849.1"/>
    <property type="molecule type" value="Genomic_DNA"/>
</dbReference>
<evidence type="ECO:0008006" key="3">
    <source>
        <dbReference type="Google" id="ProtNLM"/>
    </source>
</evidence>
<dbReference type="RefSeq" id="WP_221029109.1">
    <property type="nucleotide sequence ID" value="NZ_CP139781.1"/>
</dbReference>
<dbReference type="InterPro" id="IPR008930">
    <property type="entry name" value="Terpenoid_cyclase/PrenylTrfase"/>
</dbReference>
<evidence type="ECO:0000313" key="2">
    <source>
        <dbReference type="Proteomes" id="UP000738431"/>
    </source>
</evidence>
<protein>
    <recommendedName>
        <fullName evidence="3">Heparinase II N-terminal domain-containing protein</fullName>
    </recommendedName>
</protein>
<proteinExistence type="predicted"/>
<sequence length="611" mass="68024">MTGLRIPRWFLPFIVLSVWFGAATAGRAQSGEDVLRQLTAANDALIDSLLEREPIARFGGPRGHGAEIMIVAAAHANPRSRHHHAAALLPLLERNIAALASTQNPSGLWDGGNIDSPPDSAFVLKTLAKGQWFLVEDQQASTADVRRALASVITHAADGVRAGGVHTPNHRWAICAALAHVNAVVPDPRNIDRIDQWLAEGIDVDADGLWAERSSNYTSDVNNPAILEVALLLDRPELLEPIRRSLEARYYFFEPNGEVDTVASRRQDQRPGSIKHVWEYYFPYRYLAVHDQNGRYAAVARWIEQDFMEDIGQQATNMSSPLTVMLMFPRMQQPMPPTEAWPESFDHVYEHNSIARIRRGDTTATVFGGSDWYAGYGHGSGLSTNPTFFKMRKGEVILESVRMAPRFFSTGFFYSQGLEVEGDRYVLSQELPVPYHLPMPAEKRNADGQYKLEPDMGTEGLLGRYFSKMGFADRPTHAVTLNSKVTVEETDGEFALAIEVEGPPDLPVTIELAFRPGGEFTGVEPGDGPRSWYSRNREDTEPTKGVYNLKEGTASYTVGDDRLEFGPGTFTQPPHRLEGETVTWMGGRIESVGDKVYLTGKTPFRHVIRFR</sequence>
<organism evidence="1 2">
    <name type="scientific">Actomonas aquatica</name>
    <dbReference type="NCBI Taxonomy" id="2866162"/>
    <lineage>
        <taxon>Bacteria</taxon>
        <taxon>Pseudomonadati</taxon>
        <taxon>Verrucomicrobiota</taxon>
        <taxon>Opitutia</taxon>
        <taxon>Opitutales</taxon>
        <taxon>Opitutaceae</taxon>
        <taxon>Actomonas</taxon>
    </lineage>
</organism>
<accession>A0ABZ1CBA0</accession>
<reference evidence="1 2" key="1">
    <citation type="submission" date="2023-12" db="EMBL/GenBank/DDBJ databases">
        <title>Description of an unclassified Opitutus bacterium of Verrucomicrobiota.</title>
        <authorList>
            <person name="Zhang D.-F."/>
        </authorList>
    </citation>
    <scope>NUCLEOTIDE SEQUENCE [LARGE SCALE GENOMIC DNA]</scope>
    <source>
        <strain evidence="1 2">WL0086</strain>
    </source>
</reference>
<gene>
    <name evidence="1" type="ORF">K1X11_000405</name>
</gene>
<dbReference type="SUPFAM" id="SSF48239">
    <property type="entry name" value="Terpenoid cyclases/Protein prenyltransferases"/>
    <property type="match status" value="1"/>
</dbReference>
<dbReference type="Gene3D" id="1.50.10.100">
    <property type="entry name" value="Chondroitin AC/alginate lyase"/>
    <property type="match status" value="1"/>
</dbReference>